<dbReference type="Gene3D" id="1.10.3720.10">
    <property type="entry name" value="MetI-like"/>
    <property type="match status" value="1"/>
</dbReference>
<evidence type="ECO:0000313" key="9">
    <source>
        <dbReference type="EMBL" id="SVA67246.1"/>
    </source>
</evidence>
<evidence type="ECO:0000256" key="4">
    <source>
        <dbReference type="ARBA" id="ARBA00022692"/>
    </source>
</evidence>
<evidence type="ECO:0000256" key="5">
    <source>
        <dbReference type="ARBA" id="ARBA00022989"/>
    </source>
</evidence>
<keyword evidence="5 7" id="KW-1133">Transmembrane helix</keyword>
<feature type="domain" description="ABC transmembrane type-1" evidence="8">
    <location>
        <begin position="97"/>
        <end position="327"/>
    </location>
</feature>
<gene>
    <name evidence="9" type="ORF">METZ01_LOCUS120100</name>
</gene>
<protein>
    <recommendedName>
        <fullName evidence="8">ABC transmembrane type-1 domain-containing protein</fullName>
    </recommendedName>
</protein>
<dbReference type="EMBL" id="UINC01016080">
    <property type="protein sequence ID" value="SVA67246.1"/>
    <property type="molecule type" value="Genomic_DNA"/>
</dbReference>
<feature type="transmembrane region" description="Helical" evidence="7">
    <location>
        <begin position="103"/>
        <end position="125"/>
    </location>
</feature>
<feature type="transmembrane region" description="Helical" evidence="7">
    <location>
        <begin position="200"/>
        <end position="217"/>
    </location>
</feature>
<feature type="transmembrane region" description="Helical" evidence="7">
    <location>
        <begin position="137"/>
        <end position="161"/>
    </location>
</feature>
<dbReference type="InterPro" id="IPR000515">
    <property type="entry name" value="MetI-like"/>
</dbReference>
<evidence type="ECO:0000256" key="1">
    <source>
        <dbReference type="ARBA" id="ARBA00004651"/>
    </source>
</evidence>
<evidence type="ECO:0000256" key="3">
    <source>
        <dbReference type="ARBA" id="ARBA00022475"/>
    </source>
</evidence>
<evidence type="ECO:0000259" key="8">
    <source>
        <dbReference type="PROSITE" id="PS50928"/>
    </source>
</evidence>
<feature type="transmembrane region" description="Helical" evidence="7">
    <location>
        <begin position="304"/>
        <end position="330"/>
    </location>
</feature>
<feature type="transmembrane region" description="Helical" evidence="7">
    <location>
        <begin position="12"/>
        <end position="32"/>
    </location>
</feature>
<keyword evidence="3" id="KW-1003">Cell membrane</keyword>
<dbReference type="InterPro" id="IPR045621">
    <property type="entry name" value="BPD_transp_1_N"/>
</dbReference>
<keyword evidence="2" id="KW-0813">Transport</keyword>
<evidence type="ECO:0000256" key="7">
    <source>
        <dbReference type="SAM" id="Phobius"/>
    </source>
</evidence>
<proteinExistence type="predicted"/>
<organism evidence="9">
    <name type="scientific">marine metagenome</name>
    <dbReference type="NCBI Taxonomy" id="408172"/>
    <lineage>
        <taxon>unclassified sequences</taxon>
        <taxon>metagenomes</taxon>
        <taxon>ecological metagenomes</taxon>
    </lineage>
</organism>
<dbReference type="GO" id="GO:0005886">
    <property type="term" value="C:plasma membrane"/>
    <property type="evidence" value="ECO:0007669"/>
    <property type="project" value="UniProtKB-SubCell"/>
</dbReference>
<sequence>MNIKLYLLRRFYSAAIVLIGVSILIFIIARMIPGDPARMALGPTATQEMVEKYRDKLHLNDPIHIQYWFFIKGITQGDLGESVYTKRKVTTDVSTYFPATLELIIFASLIMIFVGVPLGILAGRFKDKAIDNISRFISLLGVVTPSFVWAVFLMIIFAFYLDILPVAGRLSQDTVAPERITGLIILDSIIRGQFNVTVDALKHIILPALALSLGALGQASRLTRSNITEVYDKQYIEMARAYGYNEFKIATKYALKPAMIPTLTILGLDFAAMLGNAFLVEFVFAWPGIAKYGVQAILYKDLNAITATTMIIATFFVFTNLIVDLVVAYLNPKIRLSGIQ</sequence>
<dbReference type="InterPro" id="IPR035906">
    <property type="entry name" value="MetI-like_sf"/>
</dbReference>
<dbReference type="PANTHER" id="PTHR43163:SF6">
    <property type="entry name" value="DIPEPTIDE TRANSPORT SYSTEM PERMEASE PROTEIN DPPB-RELATED"/>
    <property type="match status" value="1"/>
</dbReference>
<dbReference type="GO" id="GO:0055085">
    <property type="term" value="P:transmembrane transport"/>
    <property type="evidence" value="ECO:0007669"/>
    <property type="project" value="InterPro"/>
</dbReference>
<name>A0A381XR31_9ZZZZ</name>
<accession>A0A381XR31</accession>
<dbReference type="PROSITE" id="PS50928">
    <property type="entry name" value="ABC_TM1"/>
    <property type="match status" value="1"/>
</dbReference>
<keyword evidence="4 7" id="KW-0812">Transmembrane</keyword>
<comment type="subcellular location">
    <subcellularLocation>
        <location evidence="1">Cell membrane</location>
        <topology evidence="1">Multi-pass membrane protein</topology>
    </subcellularLocation>
</comment>
<dbReference type="Pfam" id="PF19300">
    <property type="entry name" value="BPD_transp_1_N"/>
    <property type="match status" value="1"/>
</dbReference>
<keyword evidence="6 7" id="KW-0472">Membrane</keyword>
<dbReference type="AlphaFoldDB" id="A0A381XR31"/>
<evidence type="ECO:0000256" key="2">
    <source>
        <dbReference type="ARBA" id="ARBA00022448"/>
    </source>
</evidence>
<reference evidence="9" key="1">
    <citation type="submission" date="2018-05" db="EMBL/GenBank/DDBJ databases">
        <authorList>
            <person name="Lanie J.A."/>
            <person name="Ng W.-L."/>
            <person name="Kazmierczak K.M."/>
            <person name="Andrzejewski T.M."/>
            <person name="Davidsen T.M."/>
            <person name="Wayne K.J."/>
            <person name="Tettelin H."/>
            <person name="Glass J.I."/>
            <person name="Rusch D."/>
            <person name="Podicherti R."/>
            <person name="Tsui H.-C.T."/>
            <person name="Winkler M.E."/>
        </authorList>
    </citation>
    <scope>NUCLEOTIDE SEQUENCE</scope>
</reference>
<evidence type="ECO:0000256" key="6">
    <source>
        <dbReference type="ARBA" id="ARBA00023136"/>
    </source>
</evidence>
<feature type="transmembrane region" description="Helical" evidence="7">
    <location>
        <begin position="258"/>
        <end position="284"/>
    </location>
</feature>
<dbReference type="PANTHER" id="PTHR43163">
    <property type="entry name" value="DIPEPTIDE TRANSPORT SYSTEM PERMEASE PROTEIN DPPB-RELATED"/>
    <property type="match status" value="1"/>
</dbReference>
<dbReference type="CDD" id="cd06261">
    <property type="entry name" value="TM_PBP2"/>
    <property type="match status" value="1"/>
</dbReference>
<dbReference type="Pfam" id="PF00528">
    <property type="entry name" value="BPD_transp_1"/>
    <property type="match status" value="1"/>
</dbReference>
<dbReference type="SUPFAM" id="SSF161098">
    <property type="entry name" value="MetI-like"/>
    <property type="match status" value="1"/>
</dbReference>